<dbReference type="InterPro" id="IPR036271">
    <property type="entry name" value="Tet_transcr_reg_TetR-rel_C_sf"/>
</dbReference>
<feature type="region of interest" description="Disordered" evidence="3">
    <location>
        <begin position="1"/>
        <end position="24"/>
    </location>
</feature>
<dbReference type="PROSITE" id="PS50977">
    <property type="entry name" value="HTH_TETR_2"/>
    <property type="match status" value="1"/>
</dbReference>
<dbReference type="InterPro" id="IPR001647">
    <property type="entry name" value="HTH_TetR"/>
</dbReference>
<evidence type="ECO:0000259" key="4">
    <source>
        <dbReference type="PROSITE" id="PS50977"/>
    </source>
</evidence>
<feature type="domain" description="HTH tetR-type" evidence="4">
    <location>
        <begin position="22"/>
        <end position="82"/>
    </location>
</feature>
<dbReference type="PATRIC" id="fig|1114963.3.peg.4606"/>
<dbReference type="Proteomes" id="UP000052268">
    <property type="component" value="Unassembled WGS sequence"/>
</dbReference>
<dbReference type="AlphaFoldDB" id="A0A0J7XGC4"/>
<dbReference type="RefSeq" id="WP_059153347.1">
    <property type="nucleotide sequence ID" value="NZ_KQ130459.1"/>
</dbReference>
<dbReference type="GO" id="GO:0000976">
    <property type="term" value="F:transcription cis-regulatory region binding"/>
    <property type="evidence" value="ECO:0007669"/>
    <property type="project" value="TreeGrafter"/>
</dbReference>
<dbReference type="GO" id="GO:0003700">
    <property type="term" value="F:DNA-binding transcription factor activity"/>
    <property type="evidence" value="ECO:0007669"/>
    <property type="project" value="TreeGrafter"/>
</dbReference>
<organism evidence="5 6">
    <name type="scientific">Novosphingobium barchaimii LL02</name>
    <dbReference type="NCBI Taxonomy" id="1114963"/>
    <lineage>
        <taxon>Bacteria</taxon>
        <taxon>Pseudomonadati</taxon>
        <taxon>Pseudomonadota</taxon>
        <taxon>Alphaproteobacteria</taxon>
        <taxon>Sphingomonadales</taxon>
        <taxon>Sphingomonadaceae</taxon>
        <taxon>Novosphingobium</taxon>
    </lineage>
</organism>
<reference evidence="5 6" key="1">
    <citation type="journal article" date="2015" name="G3 (Bethesda)">
        <title>Insights into Ongoing Evolution of the Hexachlorocyclohexane Catabolic Pathway from Comparative Genomics of Ten Sphingomonadaceae Strains.</title>
        <authorList>
            <person name="Pearce S.L."/>
            <person name="Oakeshott J.G."/>
            <person name="Pandey G."/>
        </authorList>
    </citation>
    <scope>NUCLEOTIDE SEQUENCE [LARGE SCALE GENOMIC DNA]</scope>
    <source>
        <strain evidence="5 6">LL02</strain>
    </source>
</reference>
<evidence type="ECO:0000313" key="6">
    <source>
        <dbReference type="Proteomes" id="UP000052268"/>
    </source>
</evidence>
<sequence length="235" mass="25711">MTEAKSKPGAGRTPKGGTPKGEATRGQILDASEILFARNGYLGTSLRDIAHEAGVRMGLVHYHFGNKHLILDAALERKLALLRSTIEESFARGQAQAEEGRGRFGLEEIVAAFILPFLHAASTDSDPLRNYIVMTSHLMSSYRMPELRPILGKLSAVSQILTDQLRIHAPAIPENNLLAGVYLIEAALIFMVQDPGFLDDLSRDHHSVARLEDMASPALRFFARGLESLQEPSAT</sequence>
<evidence type="ECO:0000256" key="2">
    <source>
        <dbReference type="PROSITE-ProRule" id="PRU00335"/>
    </source>
</evidence>
<dbReference type="PRINTS" id="PR00455">
    <property type="entry name" value="HTHTETR"/>
</dbReference>
<evidence type="ECO:0000313" key="5">
    <source>
        <dbReference type="EMBL" id="KMS51086.1"/>
    </source>
</evidence>
<feature type="DNA-binding region" description="H-T-H motif" evidence="2">
    <location>
        <begin position="45"/>
        <end position="64"/>
    </location>
</feature>
<gene>
    <name evidence="5" type="ORF">V474_04835</name>
</gene>
<dbReference type="PANTHER" id="PTHR30055">
    <property type="entry name" value="HTH-TYPE TRANSCRIPTIONAL REGULATOR RUTR"/>
    <property type="match status" value="1"/>
</dbReference>
<dbReference type="SUPFAM" id="SSF46689">
    <property type="entry name" value="Homeodomain-like"/>
    <property type="match status" value="1"/>
</dbReference>
<accession>A0A0J7XGC4</accession>
<name>A0A0J7XGC4_9SPHN</name>
<dbReference type="Gene3D" id="1.10.357.10">
    <property type="entry name" value="Tetracycline Repressor, domain 2"/>
    <property type="match status" value="1"/>
</dbReference>
<evidence type="ECO:0000256" key="3">
    <source>
        <dbReference type="SAM" id="MobiDB-lite"/>
    </source>
</evidence>
<keyword evidence="6" id="KW-1185">Reference proteome</keyword>
<dbReference type="SUPFAM" id="SSF48498">
    <property type="entry name" value="Tetracyclin repressor-like, C-terminal domain"/>
    <property type="match status" value="1"/>
</dbReference>
<dbReference type="EMBL" id="JACU01000013">
    <property type="protein sequence ID" value="KMS51086.1"/>
    <property type="molecule type" value="Genomic_DNA"/>
</dbReference>
<dbReference type="InterPro" id="IPR009057">
    <property type="entry name" value="Homeodomain-like_sf"/>
</dbReference>
<evidence type="ECO:0000256" key="1">
    <source>
        <dbReference type="ARBA" id="ARBA00023125"/>
    </source>
</evidence>
<protein>
    <submittedName>
        <fullName evidence="5">Transcriptional regulator</fullName>
    </submittedName>
</protein>
<dbReference type="InterPro" id="IPR041586">
    <property type="entry name" value="PsrA_TetR_C"/>
</dbReference>
<dbReference type="InterPro" id="IPR050109">
    <property type="entry name" value="HTH-type_TetR-like_transc_reg"/>
</dbReference>
<keyword evidence="1 2" id="KW-0238">DNA-binding</keyword>
<dbReference type="PANTHER" id="PTHR30055:SF235">
    <property type="entry name" value="TRANSCRIPTIONAL REGULATORY PROTEIN"/>
    <property type="match status" value="1"/>
</dbReference>
<comment type="caution">
    <text evidence="5">The sequence shown here is derived from an EMBL/GenBank/DDBJ whole genome shotgun (WGS) entry which is preliminary data.</text>
</comment>
<dbReference type="Pfam" id="PF17939">
    <property type="entry name" value="TetR_C_30"/>
    <property type="match status" value="1"/>
</dbReference>
<proteinExistence type="predicted"/>
<dbReference type="OrthoDB" id="2356263at2"/>
<dbReference type="Pfam" id="PF00440">
    <property type="entry name" value="TetR_N"/>
    <property type="match status" value="1"/>
</dbReference>